<feature type="transmembrane region" description="Helical" evidence="8">
    <location>
        <begin position="194"/>
        <end position="214"/>
    </location>
</feature>
<feature type="transmembrane region" description="Helical" evidence="8">
    <location>
        <begin position="125"/>
        <end position="146"/>
    </location>
</feature>
<keyword evidence="4 8" id="KW-0812">Transmembrane</keyword>
<keyword evidence="6 8" id="KW-1133">Transmembrane helix</keyword>
<protein>
    <submittedName>
        <fullName evidence="9">Permease</fullName>
    </submittedName>
</protein>
<comment type="similarity">
    <text evidence="2">Belongs to the ZIP transporter (TC 2.A.5) family.</text>
</comment>
<organism evidence="9 10">
    <name type="scientific">Rothia koreensis</name>
    <dbReference type="NCBI Taxonomy" id="592378"/>
    <lineage>
        <taxon>Bacteria</taxon>
        <taxon>Bacillati</taxon>
        <taxon>Actinomycetota</taxon>
        <taxon>Actinomycetes</taxon>
        <taxon>Micrococcales</taxon>
        <taxon>Micrococcaceae</taxon>
        <taxon>Rothia</taxon>
    </lineage>
</organism>
<name>A0A7K1LHY9_9MICC</name>
<dbReference type="GO" id="GO:0005886">
    <property type="term" value="C:plasma membrane"/>
    <property type="evidence" value="ECO:0007669"/>
    <property type="project" value="UniProtKB-SubCell"/>
</dbReference>
<keyword evidence="5" id="KW-0862">Zinc</keyword>
<evidence type="ECO:0000256" key="1">
    <source>
        <dbReference type="ARBA" id="ARBA00004651"/>
    </source>
</evidence>
<dbReference type="PANTHER" id="PTHR11040">
    <property type="entry name" value="ZINC/IRON TRANSPORTER"/>
    <property type="match status" value="1"/>
</dbReference>
<evidence type="ECO:0000256" key="3">
    <source>
        <dbReference type="ARBA" id="ARBA00022475"/>
    </source>
</evidence>
<dbReference type="RefSeq" id="WP_129315552.1">
    <property type="nucleotide sequence ID" value="NZ_JBFCQO010000001.1"/>
</dbReference>
<proteinExistence type="inferred from homology"/>
<keyword evidence="7 8" id="KW-0472">Membrane</keyword>
<dbReference type="PANTHER" id="PTHR11040:SF211">
    <property type="entry name" value="ZINC TRANSPORTER ZIP11"/>
    <property type="match status" value="1"/>
</dbReference>
<evidence type="ECO:0000313" key="10">
    <source>
        <dbReference type="Proteomes" id="UP000462152"/>
    </source>
</evidence>
<dbReference type="EMBL" id="WOGT01000002">
    <property type="protein sequence ID" value="MUN54801.1"/>
    <property type="molecule type" value="Genomic_DNA"/>
</dbReference>
<dbReference type="AlphaFoldDB" id="A0A7K1LHY9"/>
<gene>
    <name evidence="9" type="ORF">GMA10_06185</name>
</gene>
<comment type="subcellular location">
    <subcellularLocation>
        <location evidence="1">Cell membrane</location>
        <topology evidence="1">Multi-pass membrane protein</topology>
    </subcellularLocation>
</comment>
<keyword evidence="3" id="KW-1003">Cell membrane</keyword>
<accession>A0A7K1LHY9</accession>
<evidence type="ECO:0000256" key="5">
    <source>
        <dbReference type="ARBA" id="ARBA00022833"/>
    </source>
</evidence>
<evidence type="ECO:0000256" key="6">
    <source>
        <dbReference type="ARBA" id="ARBA00022989"/>
    </source>
</evidence>
<dbReference type="Pfam" id="PF02535">
    <property type="entry name" value="Zip"/>
    <property type="match status" value="1"/>
</dbReference>
<sequence>MAIALLLGASAAAATLIGGLVAIRVQDRKHLVLGAAGGVILGVVAFDLLPEAFEGNTQELFGIPWVMVLFLAGFMTIHVVEKSLEMHSANEEHYARHSHSLKPLGLLAGGALVAHSFMDGLSLGVSLTAGAGLALTVGIAVLAHDFADGFNTFTLTAMFGNGRRRAVVVLVLDALAPIVGAVVGSALHLSPSAIALYLAYFAGFLLHIATSHILPEAHADHPAWGTLGATLGGVVFMGAIMTVAH</sequence>
<evidence type="ECO:0000256" key="2">
    <source>
        <dbReference type="ARBA" id="ARBA00006939"/>
    </source>
</evidence>
<dbReference type="GO" id="GO:0005385">
    <property type="term" value="F:zinc ion transmembrane transporter activity"/>
    <property type="evidence" value="ECO:0007669"/>
    <property type="project" value="TreeGrafter"/>
</dbReference>
<feature type="transmembrane region" description="Helical" evidence="8">
    <location>
        <begin position="32"/>
        <end position="49"/>
    </location>
</feature>
<evidence type="ECO:0000256" key="7">
    <source>
        <dbReference type="ARBA" id="ARBA00023136"/>
    </source>
</evidence>
<feature type="transmembrane region" description="Helical" evidence="8">
    <location>
        <begin position="166"/>
        <end position="187"/>
    </location>
</feature>
<evidence type="ECO:0000256" key="4">
    <source>
        <dbReference type="ARBA" id="ARBA00022692"/>
    </source>
</evidence>
<feature type="transmembrane region" description="Helical" evidence="8">
    <location>
        <begin position="226"/>
        <end position="244"/>
    </location>
</feature>
<feature type="transmembrane region" description="Helical" evidence="8">
    <location>
        <begin position="61"/>
        <end position="80"/>
    </location>
</feature>
<dbReference type="Proteomes" id="UP000462152">
    <property type="component" value="Unassembled WGS sequence"/>
</dbReference>
<evidence type="ECO:0000313" key="9">
    <source>
        <dbReference type="EMBL" id="MUN54801.1"/>
    </source>
</evidence>
<dbReference type="OrthoDB" id="120163at2"/>
<reference evidence="9 10" key="1">
    <citation type="submission" date="2019-12" db="EMBL/GenBank/DDBJ databases">
        <authorList>
            <person name="Li J."/>
            <person name="Shi Y."/>
            <person name="Xu G."/>
            <person name="Xiao D."/>
            <person name="Ran X."/>
        </authorList>
    </citation>
    <scope>NUCLEOTIDE SEQUENCE [LARGE SCALE GENOMIC DNA]</scope>
    <source>
        <strain evidence="9 10">JCM 15915</strain>
    </source>
</reference>
<evidence type="ECO:0000256" key="8">
    <source>
        <dbReference type="SAM" id="Phobius"/>
    </source>
</evidence>
<dbReference type="InterPro" id="IPR003689">
    <property type="entry name" value="ZIP"/>
</dbReference>
<keyword evidence="10" id="KW-1185">Reference proteome</keyword>
<comment type="caution">
    <text evidence="9">The sequence shown here is derived from an EMBL/GenBank/DDBJ whole genome shotgun (WGS) entry which is preliminary data.</text>
</comment>